<dbReference type="OrthoDB" id="581239at2"/>
<evidence type="ECO:0000313" key="4">
    <source>
        <dbReference type="Proteomes" id="UP000199586"/>
    </source>
</evidence>
<dbReference type="RefSeq" id="WP_093334466.1">
    <property type="nucleotide sequence ID" value="NZ_FOXP01000016.1"/>
</dbReference>
<name>A0A1I5UTL8_9SPHN</name>
<evidence type="ECO:0000313" key="3">
    <source>
        <dbReference type="EMBL" id="SFP98552.1"/>
    </source>
</evidence>
<feature type="signal peptide" evidence="1">
    <location>
        <begin position="1"/>
        <end position="19"/>
    </location>
</feature>
<sequence length="453" mass="49550">MKRITLAALALLTSSIVTAQVNYPLPKQPVFKEVDGTFPADGKLYDPPSVTDPVPAYAYQLPPTPSNFQIRSELASTTDGLGNPNAPDKKARFTCGGPAVFLFADPVLAFNRPNWGHLHQFFGNGSPSYDSTYFSLRTKGDGFCGGGMLNRSAYWIPAMMDGSKNQAVASYGQVAYYTKELEGNIAYPRGFRFIGGYNLSDRNRTKINRETGSAWTKSGESVGWQCIRDDGGPTVSGGGSFLNADGSDRLNNCIGTLTAEINFPDCWDRIHLQAGDGRAHTRHSQGPVSNGGMSNRRCPPKYSPIAQFQIKASWKVNGYAEYKHWFVASDRMPGMIEPSGTTMHADWFGAWDPLIFDIWQSQCSGAFTQRFGVGRPADCNFSSFGNGWRGKVNEINPRTGFKTVRDDLYLGNDKYRPIPGQYMPGFPGIAKGTNIAELMAGHSLKAGGQHTVH</sequence>
<dbReference type="Pfam" id="PF09362">
    <property type="entry name" value="DUF1996"/>
    <property type="match status" value="1"/>
</dbReference>
<dbReference type="Proteomes" id="UP000199586">
    <property type="component" value="Unassembled WGS sequence"/>
</dbReference>
<feature type="domain" description="DUF1996" evidence="2">
    <location>
        <begin position="105"/>
        <end position="351"/>
    </location>
</feature>
<dbReference type="PANTHER" id="PTHR43662:SF3">
    <property type="entry name" value="DOMAIN PROTEIN, PUTATIVE (AFU_ORTHOLOGUE AFUA_6G11970)-RELATED"/>
    <property type="match status" value="1"/>
</dbReference>
<dbReference type="EMBL" id="FOXP01000016">
    <property type="protein sequence ID" value="SFP98552.1"/>
    <property type="molecule type" value="Genomic_DNA"/>
</dbReference>
<dbReference type="InterPro" id="IPR018535">
    <property type="entry name" value="DUF1996"/>
</dbReference>
<organism evidence="3 4">
    <name type="scientific">Sphingomonas rubra</name>
    <dbReference type="NCBI Taxonomy" id="634430"/>
    <lineage>
        <taxon>Bacteria</taxon>
        <taxon>Pseudomonadati</taxon>
        <taxon>Pseudomonadota</taxon>
        <taxon>Alphaproteobacteria</taxon>
        <taxon>Sphingomonadales</taxon>
        <taxon>Sphingomonadaceae</taxon>
        <taxon>Sphingomonas</taxon>
    </lineage>
</organism>
<protein>
    <recommendedName>
        <fullName evidence="2">DUF1996 domain-containing protein</fullName>
    </recommendedName>
</protein>
<evidence type="ECO:0000256" key="1">
    <source>
        <dbReference type="SAM" id="SignalP"/>
    </source>
</evidence>
<dbReference type="STRING" id="634430.SAMN04488241_1168"/>
<proteinExistence type="predicted"/>
<feature type="chain" id="PRO_5011722623" description="DUF1996 domain-containing protein" evidence="1">
    <location>
        <begin position="20"/>
        <end position="453"/>
    </location>
</feature>
<dbReference type="AlphaFoldDB" id="A0A1I5UTL8"/>
<reference evidence="3 4" key="1">
    <citation type="submission" date="2016-10" db="EMBL/GenBank/DDBJ databases">
        <authorList>
            <person name="de Groot N.N."/>
        </authorList>
    </citation>
    <scope>NUCLEOTIDE SEQUENCE [LARGE SCALE GENOMIC DNA]</scope>
    <source>
        <strain evidence="3 4">CGMCC 1.9113</strain>
    </source>
</reference>
<dbReference type="PANTHER" id="PTHR43662">
    <property type="match status" value="1"/>
</dbReference>
<keyword evidence="1" id="KW-0732">Signal</keyword>
<accession>A0A1I5UTL8</accession>
<gene>
    <name evidence="3" type="ORF">SAMN04488241_1168</name>
</gene>
<keyword evidence="4" id="KW-1185">Reference proteome</keyword>
<evidence type="ECO:0000259" key="2">
    <source>
        <dbReference type="Pfam" id="PF09362"/>
    </source>
</evidence>